<dbReference type="GO" id="GO:0015293">
    <property type="term" value="F:symporter activity"/>
    <property type="evidence" value="ECO:0007669"/>
    <property type="project" value="TreeGrafter"/>
</dbReference>
<name>A0A934VNP4_9BACT</name>
<evidence type="ECO:0000313" key="4">
    <source>
        <dbReference type="Proteomes" id="UP000604083"/>
    </source>
</evidence>
<dbReference type="InterPro" id="IPR008276">
    <property type="entry name" value="C_nuclsd_transpt"/>
</dbReference>
<dbReference type="GO" id="GO:0005886">
    <property type="term" value="C:plasma membrane"/>
    <property type="evidence" value="ECO:0007669"/>
    <property type="project" value="TreeGrafter"/>
</dbReference>
<organism evidence="3 4">
    <name type="scientific">Roseibacillus ishigakijimensis</name>
    <dbReference type="NCBI Taxonomy" id="454146"/>
    <lineage>
        <taxon>Bacteria</taxon>
        <taxon>Pseudomonadati</taxon>
        <taxon>Verrucomicrobiota</taxon>
        <taxon>Verrucomicrobiia</taxon>
        <taxon>Verrucomicrobiales</taxon>
        <taxon>Verrucomicrobiaceae</taxon>
        <taxon>Roseibacillus</taxon>
    </lineage>
</organism>
<feature type="transmembrane region" description="Helical" evidence="1">
    <location>
        <begin position="25"/>
        <end position="43"/>
    </location>
</feature>
<keyword evidence="1" id="KW-0812">Transmembrane</keyword>
<dbReference type="RefSeq" id="WP_307833016.1">
    <property type="nucleotide sequence ID" value="NZ_JAENIO010000059.1"/>
</dbReference>
<comment type="caution">
    <text evidence="3">The sequence shown here is derived from an EMBL/GenBank/DDBJ whole genome shotgun (WGS) entry which is preliminary data.</text>
</comment>
<sequence length="142" mass="14466">GLIAVINLGLGEVGGWFRQDWSLELLLGTLLAPVAWVIGIPWAEATAGGSLIGTKLVANEFVAFGNLSGLMAGEDSLSPRSHGILTFALCGFANLSSIAILLGGLGVLVPQRRPDIARLGLLAVAAATGSNLMSAAIASLFL</sequence>
<dbReference type="InterPro" id="IPR011657">
    <property type="entry name" value="CNT_C_dom"/>
</dbReference>
<gene>
    <name evidence="3" type="ORF">JIN78_15795</name>
</gene>
<keyword evidence="4" id="KW-1185">Reference proteome</keyword>
<accession>A0A934VNP4</accession>
<dbReference type="PANTHER" id="PTHR10590:SF4">
    <property type="entry name" value="SOLUTE CARRIER FAMILY 28 MEMBER 3"/>
    <property type="match status" value="1"/>
</dbReference>
<feature type="transmembrane region" description="Helical" evidence="1">
    <location>
        <begin position="121"/>
        <end position="141"/>
    </location>
</feature>
<protein>
    <submittedName>
        <fullName evidence="3">NupC/NupG family nucleoside CNT transporter</fullName>
    </submittedName>
</protein>
<keyword evidence="1" id="KW-1133">Transmembrane helix</keyword>
<keyword evidence="1" id="KW-0472">Membrane</keyword>
<dbReference type="GO" id="GO:0005337">
    <property type="term" value="F:nucleoside transmembrane transporter activity"/>
    <property type="evidence" value="ECO:0007669"/>
    <property type="project" value="InterPro"/>
</dbReference>
<feature type="transmembrane region" description="Helical" evidence="1">
    <location>
        <begin position="84"/>
        <end position="109"/>
    </location>
</feature>
<dbReference type="Proteomes" id="UP000604083">
    <property type="component" value="Unassembled WGS sequence"/>
</dbReference>
<dbReference type="EMBL" id="JAENIO010000059">
    <property type="protein sequence ID" value="MBK1835532.1"/>
    <property type="molecule type" value="Genomic_DNA"/>
</dbReference>
<dbReference type="AlphaFoldDB" id="A0A934VNP4"/>
<proteinExistence type="predicted"/>
<reference evidence="3" key="1">
    <citation type="submission" date="2021-01" db="EMBL/GenBank/DDBJ databases">
        <title>Modified the classification status of verrucomicrobia.</title>
        <authorList>
            <person name="Feng X."/>
        </authorList>
    </citation>
    <scope>NUCLEOTIDE SEQUENCE</scope>
    <source>
        <strain evidence="3">KCTC 12986</strain>
    </source>
</reference>
<evidence type="ECO:0000256" key="1">
    <source>
        <dbReference type="SAM" id="Phobius"/>
    </source>
</evidence>
<feature type="domain" description="Concentrative nucleoside transporter C-terminal" evidence="2">
    <location>
        <begin position="1"/>
        <end position="138"/>
    </location>
</feature>
<dbReference type="Pfam" id="PF07662">
    <property type="entry name" value="Nucleos_tra2_C"/>
    <property type="match status" value="1"/>
</dbReference>
<evidence type="ECO:0000313" key="3">
    <source>
        <dbReference type="EMBL" id="MBK1835532.1"/>
    </source>
</evidence>
<feature type="non-terminal residue" evidence="3">
    <location>
        <position position="1"/>
    </location>
</feature>
<dbReference type="PANTHER" id="PTHR10590">
    <property type="entry name" value="SODIUM/NUCLEOSIDE COTRANSPORTER"/>
    <property type="match status" value="1"/>
</dbReference>
<evidence type="ECO:0000259" key="2">
    <source>
        <dbReference type="Pfam" id="PF07662"/>
    </source>
</evidence>